<name>A0A3P7KCZ2_THECL</name>
<reference evidence="3 4" key="1">
    <citation type="submission" date="2018-11" db="EMBL/GenBank/DDBJ databases">
        <authorList>
            <consortium name="Pathogen Informatics"/>
        </authorList>
    </citation>
    <scope>NUCLEOTIDE SEQUENCE [LARGE SCALE GENOMIC DNA]</scope>
</reference>
<dbReference type="AlphaFoldDB" id="A0A3P7KCZ2"/>
<dbReference type="OrthoDB" id="1427555at2759"/>
<dbReference type="InterPro" id="IPR033891">
    <property type="entry name" value="TTC38"/>
</dbReference>
<dbReference type="Proteomes" id="UP000276776">
    <property type="component" value="Unassembled WGS sequence"/>
</dbReference>
<evidence type="ECO:0000256" key="1">
    <source>
        <dbReference type="ARBA" id="ARBA00022737"/>
    </source>
</evidence>
<sequence length="120" mass="13883">MLRTDLCVVKNFFKFFSKTSGDNSERSRNYGIPICNAITLFNIGDYHQVVQTLFPIRHKLYHLGGSNAQRDIFTQMLIHSALSSEDVNDHKIAKALLEERSVTKKNSFLGERLFKKYQQL</sequence>
<dbReference type="PANTHER" id="PTHR16263">
    <property type="entry name" value="TETRATRICOPEPTIDE REPEAT PROTEIN 38"/>
    <property type="match status" value="1"/>
</dbReference>
<evidence type="ECO:0000256" key="2">
    <source>
        <dbReference type="ARBA" id="ARBA00022803"/>
    </source>
</evidence>
<dbReference type="PANTHER" id="PTHR16263:SF4">
    <property type="entry name" value="TETRATRICOPEPTIDE REPEAT PROTEIN 38"/>
    <property type="match status" value="1"/>
</dbReference>
<accession>A0A3P7KCZ2</accession>
<protein>
    <submittedName>
        <fullName evidence="3">Uncharacterized protein</fullName>
    </submittedName>
</protein>
<keyword evidence="1" id="KW-0677">Repeat</keyword>
<proteinExistence type="predicted"/>
<dbReference type="EMBL" id="UYYF01000902">
    <property type="protein sequence ID" value="VDM99289.1"/>
    <property type="molecule type" value="Genomic_DNA"/>
</dbReference>
<evidence type="ECO:0000313" key="3">
    <source>
        <dbReference type="EMBL" id="VDM99289.1"/>
    </source>
</evidence>
<evidence type="ECO:0000313" key="4">
    <source>
        <dbReference type="Proteomes" id="UP000276776"/>
    </source>
</evidence>
<gene>
    <name evidence="3" type="ORF">TCLT_LOCUS3029</name>
</gene>
<keyword evidence="2" id="KW-0802">TPR repeat</keyword>
<organism evidence="3 4">
    <name type="scientific">Thelazia callipaeda</name>
    <name type="common">Oriental eyeworm</name>
    <name type="synonym">Parasitic nematode</name>
    <dbReference type="NCBI Taxonomy" id="103827"/>
    <lineage>
        <taxon>Eukaryota</taxon>
        <taxon>Metazoa</taxon>
        <taxon>Ecdysozoa</taxon>
        <taxon>Nematoda</taxon>
        <taxon>Chromadorea</taxon>
        <taxon>Rhabditida</taxon>
        <taxon>Spirurina</taxon>
        <taxon>Spiruromorpha</taxon>
        <taxon>Thelazioidea</taxon>
        <taxon>Thelaziidae</taxon>
        <taxon>Thelazia</taxon>
    </lineage>
</organism>
<keyword evidence="4" id="KW-1185">Reference proteome</keyword>